<dbReference type="InterPro" id="IPR052230">
    <property type="entry name" value="DNA_polymerase_eta"/>
</dbReference>
<dbReference type="Pfam" id="PF11799">
    <property type="entry name" value="IMS_C"/>
    <property type="match status" value="1"/>
</dbReference>
<dbReference type="InterPro" id="IPR017961">
    <property type="entry name" value="DNA_pol_Y-fam_little_finger"/>
</dbReference>
<keyword evidence="2" id="KW-0808">Transferase</keyword>
<accession>A5DV91</accession>
<dbReference type="InterPro" id="IPR001126">
    <property type="entry name" value="UmuC"/>
</dbReference>
<feature type="compositionally biased region" description="Polar residues" evidence="10">
    <location>
        <begin position="633"/>
        <end position="644"/>
    </location>
</feature>
<dbReference type="Gene3D" id="3.30.1490.100">
    <property type="entry name" value="DNA polymerase, Y-family, little finger domain"/>
    <property type="match status" value="1"/>
</dbReference>
<dbReference type="PROSITE" id="PS50173">
    <property type="entry name" value="UMUC"/>
    <property type="match status" value="1"/>
</dbReference>
<dbReference type="Pfam" id="PF00817">
    <property type="entry name" value="IMS"/>
    <property type="match status" value="1"/>
</dbReference>
<feature type="domain" description="UmuC" evidence="11">
    <location>
        <begin position="47"/>
        <end position="319"/>
    </location>
</feature>
<feature type="compositionally biased region" description="Low complexity" evidence="10">
    <location>
        <begin position="609"/>
        <end position="628"/>
    </location>
</feature>
<dbReference type="Gene3D" id="3.40.1170.60">
    <property type="match status" value="1"/>
</dbReference>
<dbReference type="GO" id="GO:0005657">
    <property type="term" value="C:replication fork"/>
    <property type="evidence" value="ECO:0007669"/>
    <property type="project" value="UniProtKB-ARBA"/>
</dbReference>
<sequence length="731" mass="82789">MSVKVPISTTPRPALTTSPRPLSSFTIKNLLDLNNHLLAYKLPLSVIALVDLNAFYAQVECVRLGLSDEDPVVCQQWQSIIAVSYAARKYGISRLDTVHSAKLKCPHLICAHAGVYKKGDSHWAYYPGSPSPVDHKVSLDTYRRESRKILRIVQSKFDLVDKASVDESYVDLGRAVFKLLLQKFPQLQEAMDKIGDGGDPLSLLLPNIPNKLPEDLQWEGYIAESDKEMSDDGQTVDMPPVIEDWDDVTLLLGSQLLLDLRRTIYEELGYTTSAGLARNRLVAKLSGDFKKPDNQTIVRNCALNRFLQNFELTDITGFGAQLGKSLIVKFQCPSNTNSIAFIRDNYTQSMMREELRDDPELANKLYLIVRGLYPLELTSKVDVKSMMSTKNFRDNSPWCLKDAYEWLTVYAGDLSNRLLDLDNESMDLSLTKISKRDRGVLKRPRTITIGVRSTAFVRQTRQMPIPIHKDISKMKQTILECGCQLLREYMEHNTDLTRLNNGKTPKELFAGDPKNVKIMKMQNMSLAISNFVSLNENSSIESFARKKNDGDKDKTNNGNESINHELIEINKEIKRKNEEKLTQPPKKPKVLSIENKQHINNLFMEFNKSNNDQSQSQGQGQSQNQSQSHIKNKPSTQLSTKPNNKLKNLSQSQLRHLQQQLQQLQKGKLGLAPNSGGSNDIIKSLQNHQPVNLLAELQLSQYCPKCKVGISDPIEHNDFHIAIELSEKWNQ</sequence>
<evidence type="ECO:0000256" key="1">
    <source>
        <dbReference type="ARBA" id="ARBA00004123"/>
    </source>
</evidence>
<dbReference type="GO" id="GO:0006281">
    <property type="term" value="P:DNA repair"/>
    <property type="evidence" value="ECO:0007669"/>
    <property type="project" value="UniProtKB-KW"/>
</dbReference>
<keyword evidence="3" id="KW-0479">Metal-binding</keyword>
<keyword evidence="7" id="KW-0234">DNA repair</keyword>
<keyword evidence="8" id="KW-0539">Nucleus</keyword>
<dbReference type="eggNOG" id="KOG2095">
    <property type="taxonomic scope" value="Eukaryota"/>
</dbReference>
<dbReference type="GO" id="GO:0035861">
    <property type="term" value="C:site of double-strand break"/>
    <property type="evidence" value="ECO:0007669"/>
    <property type="project" value="TreeGrafter"/>
</dbReference>
<dbReference type="VEuPathDB" id="FungiDB:LELG_01277"/>
<evidence type="ECO:0000256" key="8">
    <source>
        <dbReference type="ARBA" id="ARBA00023242"/>
    </source>
</evidence>
<dbReference type="GO" id="GO:0009314">
    <property type="term" value="P:response to radiation"/>
    <property type="evidence" value="ECO:0007669"/>
    <property type="project" value="TreeGrafter"/>
</dbReference>
<evidence type="ECO:0000256" key="10">
    <source>
        <dbReference type="SAM" id="MobiDB-lite"/>
    </source>
</evidence>
<dbReference type="PIRSF" id="PIRSF036603">
    <property type="entry name" value="DPol_eta"/>
    <property type="match status" value="1"/>
</dbReference>
<dbReference type="OrthoDB" id="5723at2759"/>
<dbReference type="GO" id="GO:0042276">
    <property type="term" value="P:error-prone translesion synthesis"/>
    <property type="evidence" value="ECO:0007669"/>
    <property type="project" value="TreeGrafter"/>
</dbReference>
<dbReference type="Gene3D" id="3.30.70.270">
    <property type="match status" value="1"/>
</dbReference>
<reference evidence="12 13" key="1">
    <citation type="journal article" date="2009" name="Nature">
        <title>Evolution of pathogenicity and sexual reproduction in eight Candida genomes.</title>
        <authorList>
            <person name="Butler G."/>
            <person name="Rasmussen M.D."/>
            <person name="Lin M.F."/>
            <person name="Santos M.A."/>
            <person name="Sakthikumar S."/>
            <person name="Munro C.A."/>
            <person name="Rheinbay E."/>
            <person name="Grabherr M."/>
            <person name="Forche A."/>
            <person name="Reedy J.L."/>
            <person name="Agrafioti I."/>
            <person name="Arnaud M.B."/>
            <person name="Bates S."/>
            <person name="Brown A.J."/>
            <person name="Brunke S."/>
            <person name="Costanzo M.C."/>
            <person name="Fitzpatrick D.A."/>
            <person name="de Groot P.W."/>
            <person name="Harris D."/>
            <person name="Hoyer L.L."/>
            <person name="Hube B."/>
            <person name="Klis F.M."/>
            <person name="Kodira C."/>
            <person name="Lennard N."/>
            <person name="Logue M.E."/>
            <person name="Martin R."/>
            <person name="Neiman A.M."/>
            <person name="Nikolaou E."/>
            <person name="Quail M.A."/>
            <person name="Quinn J."/>
            <person name="Santos M.C."/>
            <person name="Schmitzberger F.F."/>
            <person name="Sherlock G."/>
            <person name="Shah P."/>
            <person name="Silverstein K.A."/>
            <person name="Skrzypek M.S."/>
            <person name="Soll D."/>
            <person name="Staggs R."/>
            <person name="Stansfield I."/>
            <person name="Stumpf M.P."/>
            <person name="Sudbery P.E."/>
            <person name="Srikantha T."/>
            <person name="Zeng Q."/>
            <person name="Berman J."/>
            <person name="Berriman M."/>
            <person name="Heitman J."/>
            <person name="Gow N.A."/>
            <person name="Lorenz M.C."/>
            <person name="Birren B.W."/>
            <person name="Kellis M."/>
            <person name="Cuomo C.A."/>
        </authorList>
    </citation>
    <scope>NUCLEOTIDE SEQUENCE [LARGE SCALE GENOMIC DNA]</scope>
    <source>
        <strain evidence="13">ATCC 11503 / BCRC 21390 / CBS 2605 / JCM 1781 / NBRC 1676 / NRRL YB-4239</strain>
    </source>
</reference>
<evidence type="ECO:0000256" key="2">
    <source>
        <dbReference type="ARBA" id="ARBA00022679"/>
    </source>
</evidence>
<keyword evidence="6" id="KW-0862">Zinc</keyword>
<dbReference type="PANTHER" id="PTHR45873:SF1">
    <property type="entry name" value="DNA POLYMERASE ETA"/>
    <property type="match status" value="1"/>
</dbReference>
<dbReference type="STRING" id="379508.A5DV91"/>
<dbReference type="GO" id="GO:0005634">
    <property type="term" value="C:nucleus"/>
    <property type="evidence" value="ECO:0007669"/>
    <property type="project" value="UniProtKB-SubCell"/>
</dbReference>
<dbReference type="PANTHER" id="PTHR45873">
    <property type="entry name" value="DNA POLYMERASE ETA"/>
    <property type="match status" value="1"/>
</dbReference>
<comment type="subcellular location">
    <subcellularLocation>
        <location evidence="1">Nucleus</location>
    </subcellularLocation>
</comment>
<dbReference type="HOGENOM" id="CLU_012348_7_1_1"/>
<evidence type="ECO:0000259" key="11">
    <source>
        <dbReference type="PROSITE" id="PS50173"/>
    </source>
</evidence>
<dbReference type="EMBL" id="CH981524">
    <property type="protein sequence ID" value="EDK43099.1"/>
    <property type="molecule type" value="Genomic_DNA"/>
</dbReference>
<dbReference type="FunFam" id="3.40.1170.60:FF:000008">
    <property type="entry name" value="DNA polymerase eta subunit"/>
    <property type="match status" value="1"/>
</dbReference>
<dbReference type="GO" id="GO:0008270">
    <property type="term" value="F:zinc ion binding"/>
    <property type="evidence" value="ECO:0007669"/>
    <property type="project" value="UniProtKB-KW"/>
</dbReference>
<proteinExistence type="predicted"/>
<evidence type="ECO:0000313" key="12">
    <source>
        <dbReference type="EMBL" id="EDK43099.1"/>
    </source>
</evidence>
<keyword evidence="4" id="KW-0227">DNA damage</keyword>
<dbReference type="OMA" id="VCAQWQS"/>
<dbReference type="InterPro" id="IPR036775">
    <property type="entry name" value="DNA_pol_Y-fam_lit_finger_sf"/>
</dbReference>
<protein>
    <recommendedName>
        <fullName evidence="9">DNA polymerase eta</fullName>
    </recommendedName>
</protein>
<dbReference type="GO" id="GO:0003684">
    <property type="term" value="F:damaged DNA binding"/>
    <property type="evidence" value="ECO:0007669"/>
    <property type="project" value="InterPro"/>
</dbReference>
<evidence type="ECO:0000256" key="5">
    <source>
        <dbReference type="ARBA" id="ARBA00022771"/>
    </source>
</evidence>
<dbReference type="GeneID" id="5235199"/>
<dbReference type="GO" id="GO:0003887">
    <property type="term" value="F:DNA-directed DNA polymerase activity"/>
    <property type="evidence" value="ECO:0007669"/>
    <property type="project" value="TreeGrafter"/>
</dbReference>
<dbReference type="SUPFAM" id="SSF100879">
    <property type="entry name" value="Lesion bypass DNA polymerase (Y-family), little finger domain"/>
    <property type="match status" value="1"/>
</dbReference>
<dbReference type="GO" id="GO:0007064">
    <property type="term" value="P:mitotic sister chromatid cohesion"/>
    <property type="evidence" value="ECO:0007669"/>
    <property type="project" value="UniProtKB-ARBA"/>
</dbReference>
<dbReference type="KEGG" id="lel:PVL30_001249"/>
<evidence type="ECO:0000256" key="4">
    <source>
        <dbReference type="ARBA" id="ARBA00022763"/>
    </source>
</evidence>
<evidence type="ECO:0000256" key="6">
    <source>
        <dbReference type="ARBA" id="ARBA00022833"/>
    </source>
</evidence>
<keyword evidence="13" id="KW-1185">Reference proteome</keyword>
<keyword evidence="5" id="KW-0863">Zinc-finger</keyword>
<gene>
    <name evidence="12" type="ORF">LELG_01277</name>
</gene>
<organism evidence="12 13">
    <name type="scientific">Lodderomyces elongisporus (strain ATCC 11503 / CBS 2605 / JCM 1781 / NBRC 1676 / NRRL YB-4239)</name>
    <name type="common">Yeast</name>
    <name type="synonym">Saccharomyces elongisporus</name>
    <dbReference type="NCBI Taxonomy" id="379508"/>
    <lineage>
        <taxon>Eukaryota</taxon>
        <taxon>Fungi</taxon>
        <taxon>Dikarya</taxon>
        <taxon>Ascomycota</taxon>
        <taxon>Saccharomycotina</taxon>
        <taxon>Pichiomycetes</taxon>
        <taxon>Debaryomycetaceae</taxon>
        <taxon>Candida/Lodderomyces clade</taxon>
        <taxon>Lodderomyces</taxon>
    </lineage>
</organism>
<evidence type="ECO:0000256" key="7">
    <source>
        <dbReference type="ARBA" id="ARBA00023204"/>
    </source>
</evidence>
<dbReference type="AlphaFoldDB" id="A5DV91"/>
<evidence type="ECO:0000256" key="3">
    <source>
        <dbReference type="ARBA" id="ARBA00022723"/>
    </source>
</evidence>
<dbReference type="InterPro" id="IPR043502">
    <property type="entry name" value="DNA/RNA_pol_sf"/>
</dbReference>
<evidence type="ECO:0000256" key="9">
    <source>
        <dbReference type="ARBA" id="ARBA00044975"/>
    </source>
</evidence>
<feature type="region of interest" description="Disordered" evidence="10">
    <location>
        <begin position="609"/>
        <end position="644"/>
    </location>
</feature>
<dbReference type="InterPro" id="IPR043128">
    <property type="entry name" value="Rev_trsase/Diguanyl_cyclase"/>
</dbReference>
<dbReference type="GO" id="GO:0070987">
    <property type="term" value="P:error-free translesion synthesis"/>
    <property type="evidence" value="ECO:0007669"/>
    <property type="project" value="UniProtKB-ARBA"/>
</dbReference>
<dbReference type="SUPFAM" id="SSF56672">
    <property type="entry name" value="DNA/RNA polymerases"/>
    <property type="match status" value="1"/>
</dbReference>
<dbReference type="InParanoid" id="A5DV91"/>
<name>A5DV91_LODEL</name>
<evidence type="ECO:0000313" key="13">
    <source>
        <dbReference type="Proteomes" id="UP000001996"/>
    </source>
</evidence>
<dbReference type="FunCoup" id="A5DV91">
    <property type="interactions" value="583"/>
</dbReference>
<dbReference type="Proteomes" id="UP000001996">
    <property type="component" value="Unassembled WGS sequence"/>
</dbReference>